<organism evidence="1">
    <name type="scientific">marine sediment metagenome</name>
    <dbReference type="NCBI Taxonomy" id="412755"/>
    <lineage>
        <taxon>unclassified sequences</taxon>
        <taxon>metagenomes</taxon>
        <taxon>ecological metagenomes</taxon>
    </lineage>
</organism>
<proteinExistence type="predicted"/>
<protein>
    <recommendedName>
        <fullName evidence="2">CHRD domain-containing protein</fullName>
    </recommendedName>
</protein>
<feature type="non-terminal residue" evidence="1">
    <location>
        <position position="1"/>
    </location>
</feature>
<evidence type="ECO:0008006" key="2">
    <source>
        <dbReference type="Google" id="ProtNLM"/>
    </source>
</evidence>
<dbReference type="AlphaFoldDB" id="A0A0F8Z0X0"/>
<evidence type="ECO:0000313" key="1">
    <source>
        <dbReference type="EMBL" id="KKK79750.1"/>
    </source>
</evidence>
<sequence>ASACVNDPPLVWVGETFECGPITGSIGAITDKALTVRYGQGTDCDAPTYDDASTLAGAEPCQDRAVFIAIIDVFPPPGSSGFMEILGIETFYIAGWDRYPPYGSEDINGDTVPDDAVVWGYFLFNQPPDCSSAAPSVTEIWPANHKMVSVNILGVTDPDGDSIGITITHITQDEPVNGLGDAHTLPDGAGVGANTAQVRAERAETPNAPGDGRMYHIHFDASDGKGGVCSGVVNVGVPHSRRAGDVIVDGGELYDSTLP</sequence>
<comment type="caution">
    <text evidence="1">The sequence shown here is derived from an EMBL/GenBank/DDBJ whole genome shotgun (WGS) entry which is preliminary data.</text>
</comment>
<gene>
    <name evidence="1" type="ORF">LCGC14_2830380</name>
</gene>
<accession>A0A0F8Z0X0</accession>
<reference evidence="1" key="1">
    <citation type="journal article" date="2015" name="Nature">
        <title>Complex archaea that bridge the gap between prokaryotes and eukaryotes.</title>
        <authorList>
            <person name="Spang A."/>
            <person name="Saw J.H."/>
            <person name="Jorgensen S.L."/>
            <person name="Zaremba-Niedzwiedzka K."/>
            <person name="Martijn J."/>
            <person name="Lind A.E."/>
            <person name="van Eijk R."/>
            <person name="Schleper C."/>
            <person name="Guy L."/>
            <person name="Ettema T.J."/>
        </authorList>
    </citation>
    <scope>NUCLEOTIDE SEQUENCE</scope>
</reference>
<name>A0A0F8Z0X0_9ZZZZ</name>
<dbReference type="EMBL" id="LAZR01053886">
    <property type="protein sequence ID" value="KKK79750.1"/>
    <property type="molecule type" value="Genomic_DNA"/>
</dbReference>